<comment type="caution">
    <text evidence="2">The sequence shown here is derived from an EMBL/GenBank/DDBJ whole genome shotgun (WGS) entry which is preliminary data.</text>
</comment>
<keyword evidence="1" id="KW-1133">Transmembrane helix</keyword>
<reference evidence="2 3" key="1">
    <citation type="submission" date="2019-03" db="EMBL/GenBank/DDBJ databases">
        <title>This is whole genome sequence of Paenibacillus sp MS74 strain.</title>
        <authorList>
            <person name="Trinh H.N."/>
        </authorList>
    </citation>
    <scope>NUCLEOTIDE SEQUENCE [LARGE SCALE GENOMIC DNA]</scope>
    <source>
        <strain evidence="2 3">MS74</strain>
    </source>
</reference>
<evidence type="ECO:0000313" key="2">
    <source>
        <dbReference type="EMBL" id="TDF98638.1"/>
    </source>
</evidence>
<organism evidence="2 3">
    <name type="scientific">Paenibacillus piri</name>
    <dbReference type="NCBI Taxonomy" id="2547395"/>
    <lineage>
        <taxon>Bacteria</taxon>
        <taxon>Bacillati</taxon>
        <taxon>Bacillota</taxon>
        <taxon>Bacilli</taxon>
        <taxon>Bacillales</taxon>
        <taxon>Paenibacillaceae</taxon>
        <taxon>Paenibacillus</taxon>
    </lineage>
</organism>
<keyword evidence="1" id="KW-0472">Membrane</keyword>
<dbReference type="EMBL" id="SMRT01000003">
    <property type="protein sequence ID" value="TDF98638.1"/>
    <property type="molecule type" value="Genomic_DNA"/>
</dbReference>
<sequence>MNPVKGYMSGWVRTGKDTMYAVASYDEALLKTVTTAERLHLMVTVAAYLLVAGAGLLAALSLSRRSSLVRMLTVKSHYAAQIKAAIECRTNKKASLLFDAKSKDGKPEHMVRLEIFRLEEASLKDIVLEIDPEASIDVTSVYRLKEDSENDSRFWNS</sequence>
<gene>
    <name evidence="2" type="ORF">E1757_08840</name>
</gene>
<protein>
    <submittedName>
        <fullName evidence="2">Uncharacterized protein</fullName>
    </submittedName>
</protein>
<evidence type="ECO:0000313" key="3">
    <source>
        <dbReference type="Proteomes" id="UP000295636"/>
    </source>
</evidence>
<evidence type="ECO:0000256" key="1">
    <source>
        <dbReference type="SAM" id="Phobius"/>
    </source>
</evidence>
<proteinExistence type="predicted"/>
<feature type="transmembrane region" description="Helical" evidence="1">
    <location>
        <begin position="39"/>
        <end position="62"/>
    </location>
</feature>
<keyword evidence="3" id="KW-1185">Reference proteome</keyword>
<name>A0A4R5KU65_9BACL</name>
<accession>A0A4R5KU65</accession>
<dbReference type="Proteomes" id="UP000295636">
    <property type="component" value="Unassembled WGS sequence"/>
</dbReference>
<keyword evidence="1" id="KW-0812">Transmembrane</keyword>
<dbReference type="AlphaFoldDB" id="A0A4R5KU65"/>
<dbReference type="RefSeq" id="WP_133226878.1">
    <property type="nucleotide sequence ID" value="NZ_SMRT01000003.1"/>
</dbReference>